<dbReference type="InterPro" id="IPR050682">
    <property type="entry name" value="ModA/WtpA"/>
</dbReference>
<accession>A0A381RF72</accession>
<dbReference type="PIRSF" id="PIRSF004846">
    <property type="entry name" value="ModA"/>
    <property type="match status" value="1"/>
</dbReference>
<dbReference type="GO" id="GO:0046872">
    <property type="term" value="F:metal ion binding"/>
    <property type="evidence" value="ECO:0007669"/>
    <property type="project" value="UniProtKB-KW"/>
</dbReference>
<protein>
    <recommendedName>
        <fullName evidence="5">Molybdate ABC transporter substrate-binding protein</fullName>
    </recommendedName>
</protein>
<proteinExistence type="predicted"/>
<dbReference type="AlphaFoldDB" id="A0A381RF72"/>
<dbReference type="Gene3D" id="3.40.190.10">
    <property type="entry name" value="Periplasmic binding protein-like II"/>
    <property type="match status" value="2"/>
</dbReference>
<dbReference type="PANTHER" id="PTHR30632">
    <property type="entry name" value="MOLYBDATE-BINDING PERIPLASMIC PROTEIN"/>
    <property type="match status" value="1"/>
</dbReference>
<dbReference type="GO" id="GO:0030973">
    <property type="term" value="F:molybdate ion binding"/>
    <property type="evidence" value="ECO:0007669"/>
    <property type="project" value="TreeGrafter"/>
</dbReference>
<dbReference type="Pfam" id="PF13531">
    <property type="entry name" value="SBP_bac_11"/>
    <property type="match status" value="1"/>
</dbReference>
<name>A0A381RF72_9ZZZZ</name>
<keyword evidence="2" id="KW-0479">Metal-binding</keyword>
<evidence type="ECO:0000256" key="2">
    <source>
        <dbReference type="ARBA" id="ARBA00022723"/>
    </source>
</evidence>
<reference evidence="4" key="1">
    <citation type="submission" date="2018-05" db="EMBL/GenBank/DDBJ databases">
        <authorList>
            <person name="Lanie J.A."/>
            <person name="Ng W.-L."/>
            <person name="Kazmierczak K.M."/>
            <person name="Andrzejewski T.M."/>
            <person name="Davidsen T.M."/>
            <person name="Wayne K.J."/>
            <person name="Tettelin H."/>
            <person name="Glass J.I."/>
            <person name="Rusch D."/>
            <person name="Podicherti R."/>
            <person name="Tsui H.-C.T."/>
            <person name="Winkler M.E."/>
        </authorList>
    </citation>
    <scope>NUCLEOTIDE SEQUENCE</scope>
</reference>
<dbReference type="InterPro" id="IPR005950">
    <property type="entry name" value="ModA"/>
</dbReference>
<evidence type="ECO:0000256" key="3">
    <source>
        <dbReference type="ARBA" id="ARBA00022729"/>
    </source>
</evidence>
<dbReference type="EMBL" id="UINC01001895">
    <property type="protein sequence ID" value="SUZ90446.1"/>
    <property type="molecule type" value="Genomic_DNA"/>
</dbReference>
<keyword evidence="1" id="KW-0500">Molybdenum</keyword>
<sequence length="276" mass="29920">MRNALTSNNRPADSSQAVSISLYSPLLRGVFLLALSAMACADANMPQERTLMLAAASTIDALEAAVKDFESKTGIGVDVSFGPTSTIARQIEQGAPADLLLSANGSWADYVDDRLAVARRVTLVSNQLIVVEPVTNQLKNETIPSLREFFSDPQLRFAIADPNSVPAGIYARQALEASGFWESIEPQLVPTVDVRAALALVSRGEVDGGFVYVTDVARNSDVTYVGPIDPMLHDVIEYPLLLLDETAGEAAELFKFLISDRGRKHFLDRGFTDPYQ</sequence>
<keyword evidence="3" id="KW-0732">Signal</keyword>
<evidence type="ECO:0000313" key="4">
    <source>
        <dbReference type="EMBL" id="SUZ90446.1"/>
    </source>
</evidence>
<dbReference type="SUPFAM" id="SSF53850">
    <property type="entry name" value="Periplasmic binding protein-like II"/>
    <property type="match status" value="1"/>
</dbReference>
<gene>
    <name evidence="4" type="ORF">METZ01_LOCUS43300</name>
</gene>
<evidence type="ECO:0008006" key="5">
    <source>
        <dbReference type="Google" id="ProtNLM"/>
    </source>
</evidence>
<evidence type="ECO:0000256" key="1">
    <source>
        <dbReference type="ARBA" id="ARBA00022505"/>
    </source>
</evidence>
<dbReference type="PANTHER" id="PTHR30632:SF0">
    <property type="entry name" value="SULFATE-BINDING PROTEIN"/>
    <property type="match status" value="1"/>
</dbReference>
<dbReference type="GO" id="GO:0015689">
    <property type="term" value="P:molybdate ion transport"/>
    <property type="evidence" value="ECO:0007669"/>
    <property type="project" value="InterPro"/>
</dbReference>
<dbReference type="NCBIfam" id="TIGR01256">
    <property type="entry name" value="modA"/>
    <property type="match status" value="1"/>
</dbReference>
<dbReference type="FunFam" id="3.40.190.10:FF:000035">
    <property type="entry name" value="Molybdate ABC transporter substrate-binding protein"/>
    <property type="match status" value="1"/>
</dbReference>
<organism evidence="4">
    <name type="scientific">marine metagenome</name>
    <dbReference type="NCBI Taxonomy" id="408172"/>
    <lineage>
        <taxon>unclassified sequences</taxon>
        <taxon>metagenomes</taxon>
        <taxon>ecological metagenomes</taxon>
    </lineage>
</organism>